<dbReference type="Pfam" id="PF12146">
    <property type="entry name" value="Hydrolase_4"/>
    <property type="match status" value="1"/>
</dbReference>
<dbReference type="RefSeq" id="WP_054255251.1">
    <property type="nucleotide sequence ID" value="NZ_CYIG01000005.1"/>
</dbReference>
<dbReference type="PANTHER" id="PTHR22946:SF9">
    <property type="entry name" value="POLYKETIDE TRANSFERASE AF380"/>
    <property type="match status" value="1"/>
</dbReference>
<evidence type="ECO:0000313" key="3">
    <source>
        <dbReference type="EMBL" id="SFU34646.1"/>
    </source>
</evidence>
<dbReference type="Proteomes" id="UP000183656">
    <property type="component" value="Unassembled WGS sequence"/>
</dbReference>
<dbReference type="PIRSF" id="PIRSF037442">
    <property type="entry name" value="UCP037442_abhydr"/>
    <property type="match status" value="1"/>
</dbReference>
<dbReference type="AlphaFoldDB" id="A0A1I7FEW3"/>
<dbReference type="PANTHER" id="PTHR22946">
    <property type="entry name" value="DIENELACTONE HYDROLASE DOMAIN-CONTAINING PROTEIN-RELATED"/>
    <property type="match status" value="1"/>
</dbReference>
<keyword evidence="4" id="KW-1185">Reference proteome</keyword>
<evidence type="ECO:0000259" key="2">
    <source>
        <dbReference type="Pfam" id="PF12146"/>
    </source>
</evidence>
<protein>
    <submittedName>
        <fullName evidence="3">Predicted alpha/beta hydrolase</fullName>
    </submittedName>
</protein>
<evidence type="ECO:0000313" key="4">
    <source>
        <dbReference type="Proteomes" id="UP000183656"/>
    </source>
</evidence>
<dbReference type="STRING" id="343013.SAMN04489707_100217"/>
<dbReference type="Gene3D" id="3.40.50.1820">
    <property type="entry name" value="alpha/beta hydrolase"/>
    <property type="match status" value="1"/>
</dbReference>
<dbReference type="InterPro" id="IPR029058">
    <property type="entry name" value="AB_hydrolase_fold"/>
</dbReference>
<gene>
    <name evidence="3" type="ORF">SAMN04489707_100217</name>
</gene>
<dbReference type="GO" id="GO:0052689">
    <property type="term" value="F:carboxylic ester hydrolase activity"/>
    <property type="evidence" value="ECO:0007669"/>
    <property type="project" value="UniProtKB-ARBA"/>
</dbReference>
<accession>A0A1I7FEW3</accession>
<feature type="domain" description="Serine aminopeptidase S33" evidence="2">
    <location>
        <begin position="54"/>
        <end position="255"/>
    </location>
</feature>
<keyword evidence="1 3" id="KW-0378">Hydrolase</keyword>
<proteinExistence type="predicted"/>
<evidence type="ECO:0000256" key="1">
    <source>
        <dbReference type="ARBA" id="ARBA00022801"/>
    </source>
</evidence>
<name>A0A1I7FEW3_9BURK</name>
<dbReference type="InterPro" id="IPR017208">
    <property type="entry name" value="UCP037442_abhydr"/>
</dbReference>
<dbReference type="InterPro" id="IPR050261">
    <property type="entry name" value="FrsA_esterase"/>
</dbReference>
<dbReference type="SUPFAM" id="SSF53474">
    <property type="entry name" value="alpha/beta-Hydrolases"/>
    <property type="match status" value="1"/>
</dbReference>
<organism evidence="3 4">
    <name type="scientific">Paenacidovorax caeni</name>
    <dbReference type="NCBI Taxonomy" id="343013"/>
    <lineage>
        <taxon>Bacteria</taxon>
        <taxon>Pseudomonadati</taxon>
        <taxon>Pseudomonadota</taxon>
        <taxon>Betaproteobacteria</taxon>
        <taxon>Burkholderiales</taxon>
        <taxon>Comamonadaceae</taxon>
        <taxon>Paenacidovorax</taxon>
    </lineage>
</organism>
<dbReference type="EMBL" id="FPBX01000002">
    <property type="protein sequence ID" value="SFU34646.1"/>
    <property type="molecule type" value="Genomic_DNA"/>
</dbReference>
<sequence>MTDTPATAQPGPEPVDIACADGVRLRGHFFRAAPEVATQPLPVLLSPATGVRQQFYWHFAGWLAQQGYAVLVFDYRGIGQSLHGPLARCDARLVDWGQRDQVAALQWLLARCQAAQAILVGHSAGGQMLGLLPNHAQVARLVGVAASSGWFGGMRLAFALKARLGLRVLMPLASRWLGYAPTSRIGLGENLPAAVARQWGQWCAAGGYATNAVRGQPAQDFHAQVRTPVTVLYATDDDIVTPATVQDLLRTWPAAPRSSLAVRPADHGLRAIGHIHWFRPSHQALWPLIGAAMQG</sequence>
<dbReference type="InterPro" id="IPR022742">
    <property type="entry name" value="Hydrolase_4"/>
</dbReference>
<reference evidence="3 4" key="1">
    <citation type="submission" date="2016-10" db="EMBL/GenBank/DDBJ databases">
        <authorList>
            <person name="de Groot N.N."/>
        </authorList>
    </citation>
    <scope>NUCLEOTIDE SEQUENCE [LARGE SCALE GENOMIC DNA]</scope>
    <source>
        <strain evidence="3 4">R-24608</strain>
    </source>
</reference>